<dbReference type="GO" id="GO:0019867">
    <property type="term" value="C:outer membrane"/>
    <property type="evidence" value="ECO:0007669"/>
    <property type="project" value="InterPro"/>
</dbReference>
<evidence type="ECO:0000259" key="6">
    <source>
        <dbReference type="Pfam" id="PF05433"/>
    </source>
</evidence>
<keyword evidence="3" id="KW-0472">Membrane</keyword>
<dbReference type="Proteomes" id="UP000094379">
    <property type="component" value="Unassembled WGS sequence"/>
</dbReference>
<dbReference type="RefSeq" id="WP_069295178.1">
    <property type="nucleotide sequence ID" value="NZ_MCRI01000003.1"/>
</dbReference>
<feature type="domain" description="Glycine zipper 2TM" evidence="6">
    <location>
        <begin position="28"/>
        <end position="68"/>
    </location>
</feature>
<feature type="domain" description="Surface antigen" evidence="7">
    <location>
        <begin position="90"/>
        <end position="146"/>
    </location>
</feature>
<dbReference type="PANTHER" id="PTHR35603">
    <property type="match status" value="1"/>
</dbReference>
<comment type="caution">
    <text evidence="8">The sequence shown here is derived from an EMBL/GenBank/DDBJ whole genome shotgun (WGS) entry which is preliminary data.</text>
</comment>
<keyword evidence="4" id="KW-0449">Lipoprotein</keyword>
<evidence type="ECO:0000256" key="5">
    <source>
        <dbReference type="SAM" id="MobiDB-lite"/>
    </source>
</evidence>
<dbReference type="STRING" id="291169.A9E74_00639"/>
<evidence type="ECO:0000313" key="9">
    <source>
        <dbReference type="Proteomes" id="UP000094379"/>
    </source>
</evidence>
<proteinExistence type="predicted"/>
<gene>
    <name evidence="8" type="ORF">A9E74_00639</name>
</gene>
<accession>A0A1E3GUT0</accession>
<evidence type="ECO:0000256" key="4">
    <source>
        <dbReference type="ARBA" id="ARBA00023139"/>
    </source>
</evidence>
<sequence length="149" mass="15634">MKRLLTITVAAVLTVGLAGCQMSKQNVGAGVGGVAGGVLGSNVGGGTGRTAAIIGGTILGAMVGGHIGSEMDELDRRRTYETFENTPTGRSNSWNNPDTGAQYSVTPTRTYESQSGPCREYDMDVYIDGKRDVVKGTACRNSRGEWVNQ</sequence>
<dbReference type="PATRIC" id="fig|291169.3.peg.641"/>
<dbReference type="InterPro" id="IPR051407">
    <property type="entry name" value="Bact_OM_lipoprot/Surf_antigen"/>
</dbReference>
<organism evidence="8 9">
    <name type="scientific">Methylophaga muralis</name>
    <dbReference type="NCBI Taxonomy" id="291169"/>
    <lineage>
        <taxon>Bacteria</taxon>
        <taxon>Pseudomonadati</taxon>
        <taxon>Pseudomonadota</taxon>
        <taxon>Gammaproteobacteria</taxon>
        <taxon>Thiotrichales</taxon>
        <taxon>Piscirickettsiaceae</taxon>
        <taxon>Methylophaga</taxon>
    </lineage>
</organism>
<reference evidence="8 9" key="1">
    <citation type="submission" date="2016-07" db="EMBL/GenBank/DDBJ databases">
        <title>Draft Genome Sequence of Methylophaga muralis Bur 1.</title>
        <authorList>
            <person name="Vasilenko O.V."/>
            <person name="Doronina N.V."/>
            <person name="Shmareva M.N."/>
            <person name="Tarlachkov S.V."/>
            <person name="Mustakhimov I."/>
            <person name="Trotsenko Y.A."/>
        </authorList>
    </citation>
    <scope>NUCLEOTIDE SEQUENCE [LARGE SCALE GENOMIC DNA]</scope>
    <source>
        <strain evidence="8 9">Bur 1</strain>
    </source>
</reference>
<dbReference type="PROSITE" id="PS51257">
    <property type="entry name" value="PROKAR_LIPOPROTEIN"/>
    <property type="match status" value="1"/>
</dbReference>
<keyword evidence="2" id="KW-0732">Signal</keyword>
<dbReference type="PIRSF" id="PIRSF002721">
    <property type="entry name" value="Surface_antigen_Rickettsia"/>
    <property type="match status" value="1"/>
</dbReference>
<evidence type="ECO:0000256" key="2">
    <source>
        <dbReference type="ARBA" id="ARBA00022729"/>
    </source>
</evidence>
<dbReference type="PANTHER" id="PTHR35603:SF2">
    <property type="entry name" value="OUTER MEMBRANE LIPOPROTEIN"/>
    <property type="match status" value="1"/>
</dbReference>
<dbReference type="AlphaFoldDB" id="A0A1E3GUT0"/>
<keyword evidence="9" id="KW-1185">Reference proteome</keyword>
<keyword evidence="4" id="KW-0564">Palmitate</keyword>
<dbReference type="InterPro" id="IPR032635">
    <property type="entry name" value="Anti_2"/>
</dbReference>
<dbReference type="EMBL" id="MCRI01000003">
    <property type="protein sequence ID" value="ODN67803.1"/>
    <property type="molecule type" value="Genomic_DNA"/>
</dbReference>
<name>A0A1E3GUT0_9GAMM</name>
<feature type="region of interest" description="Disordered" evidence="5">
    <location>
        <begin position="83"/>
        <end position="116"/>
    </location>
</feature>
<dbReference type="Pfam" id="PF16998">
    <property type="entry name" value="17kDa_Anti_2"/>
    <property type="match status" value="1"/>
</dbReference>
<evidence type="ECO:0000256" key="1">
    <source>
        <dbReference type="ARBA" id="ARBA00004370"/>
    </source>
</evidence>
<dbReference type="InterPro" id="IPR016364">
    <property type="entry name" value="Surface_antigen_Rickettsia"/>
</dbReference>
<evidence type="ECO:0000313" key="8">
    <source>
        <dbReference type="EMBL" id="ODN67803.1"/>
    </source>
</evidence>
<dbReference type="Pfam" id="PF05433">
    <property type="entry name" value="Rick_17kDa_Anti"/>
    <property type="match status" value="1"/>
</dbReference>
<dbReference type="InterPro" id="IPR008816">
    <property type="entry name" value="Gly_zipper_2TM_dom"/>
</dbReference>
<evidence type="ECO:0000256" key="3">
    <source>
        <dbReference type="ARBA" id="ARBA00023136"/>
    </source>
</evidence>
<comment type="subcellular location">
    <subcellularLocation>
        <location evidence="1">Membrane</location>
    </subcellularLocation>
</comment>
<protein>
    <submittedName>
        <fullName evidence="8">Uncharacterized protein</fullName>
    </submittedName>
</protein>
<evidence type="ECO:0000259" key="7">
    <source>
        <dbReference type="Pfam" id="PF16998"/>
    </source>
</evidence>